<organism evidence="2 3">
    <name type="scientific">Globodera pallida</name>
    <name type="common">Potato cyst nematode worm</name>
    <name type="synonym">Heterodera pallida</name>
    <dbReference type="NCBI Taxonomy" id="36090"/>
    <lineage>
        <taxon>Eukaryota</taxon>
        <taxon>Metazoa</taxon>
        <taxon>Ecdysozoa</taxon>
        <taxon>Nematoda</taxon>
        <taxon>Chromadorea</taxon>
        <taxon>Rhabditida</taxon>
        <taxon>Tylenchina</taxon>
        <taxon>Tylenchomorpha</taxon>
        <taxon>Tylenchoidea</taxon>
        <taxon>Heteroderidae</taxon>
        <taxon>Heteroderinae</taxon>
        <taxon>Globodera</taxon>
    </lineage>
</organism>
<evidence type="ECO:0000313" key="2">
    <source>
        <dbReference type="Proteomes" id="UP000050741"/>
    </source>
</evidence>
<dbReference type="GO" id="GO:0005667">
    <property type="term" value="C:transcription regulator complex"/>
    <property type="evidence" value="ECO:0007669"/>
    <property type="project" value="TreeGrafter"/>
</dbReference>
<dbReference type="InterPro" id="IPR001680">
    <property type="entry name" value="WD40_rpt"/>
</dbReference>
<keyword evidence="2" id="KW-1185">Reference proteome</keyword>
<proteinExistence type="inferred from homology"/>
<dbReference type="Gene3D" id="2.130.10.10">
    <property type="entry name" value="YVTN repeat-like/Quinoprotein amine dehydrogenase"/>
    <property type="match status" value="1"/>
</dbReference>
<dbReference type="PANTHER" id="PTHR10814">
    <property type="entry name" value="TRANSDUCIN-LIKE ENHANCER PROTEIN"/>
    <property type="match status" value="1"/>
</dbReference>
<dbReference type="InterPro" id="IPR009146">
    <property type="entry name" value="Groucho_enhance"/>
</dbReference>
<reference evidence="2" key="1">
    <citation type="submission" date="2014-05" db="EMBL/GenBank/DDBJ databases">
        <title>The genome and life-stage specific transcriptomes of Globodera pallida elucidate key aspects of plant parasitism by a cyst nematode.</title>
        <authorList>
            <person name="Cotton J.A."/>
            <person name="Lilley C.J."/>
            <person name="Jones L.M."/>
            <person name="Kikuchi T."/>
            <person name="Reid A.J."/>
            <person name="Thorpe P."/>
            <person name="Tsai I.J."/>
            <person name="Beasley H."/>
            <person name="Blok V."/>
            <person name="Cock P.J.A."/>
            <person name="Van den Akker S.E."/>
            <person name="Holroyd N."/>
            <person name="Hunt M."/>
            <person name="Mantelin S."/>
            <person name="Naghra H."/>
            <person name="Pain A."/>
            <person name="Palomares-Rius J.E."/>
            <person name="Zarowiecki M."/>
            <person name="Berriman M."/>
            <person name="Jones J.T."/>
            <person name="Urwin P.E."/>
        </authorList>
    </citation>
    <scope>NUCLEOTIDE SEQUENCE [LARGE SCALE GENOMIC DNA]</scope>
    <source>
        <strain evidence="2">Lindley</strain>
    </source>
</reference>
<accession>A0A183C0Q8</accession>
<dbReference type="SUPFAM" id="SSF50978">
    <property type="entry name" value="WD40 repeat-like"/>
    <property type="match status" value="1"/>
</dbReference>
<dbReference type="GO" id="GO:0005634">
    <property type="term" value="C:nucleus"/>
    <property type="evidence" value="ECO:0007669"/>
    <property type="project" value="InterPro"/>
</dbReference>
<sequence>MRGELEGGERGNAASLQVRIGMQQAGRQAGRWRVGACSKLAVGEWGHAASLQVRIDMQQAGSWRAGACSKLAGGDLIWQWFVSTGRDNAVNCWRTPYGYRLLNSKENDSVLCCDISRDDRFLLTGSGDKTASLYELSF</sequence>
<dbReference type="Proteomes" id="UP000050741">
    <property type="component" value="Unassembled WGS sequence"/>
</dbReference>
<comment type="similarity">
    <text evidence="1">Belongs to the WD repeat Groucho/TLE family.</text>
</comment>
<dbReference type="GO" id="GO:0090090">
    <property type="term" value="P:negative regulation of canonical Wnt signaling pathway"/>
    <property type="evidence" value="ECO:0007669"/>
    <property type="project" value="TreeGrafter"/>
</dbReference>
<reference evidence="3" key="2">
    <citation type="submission" date="2016-06" db="UniProtKB">
        <authorList>
            <consortium name="WormBaseParasite"/>
        </authorList>
    </citation>
    <scope>IDENTIFICATION</scope>
</reference>
<dbReference type="GO" id="GO:0003714">
    <property type="term" value="F:transcription corepressor activity"/>
    <property type="evidence" value="ECO:0007669"/>
    <property type="project" value="TreeGrafter"/>
</dbReference>
<evidence type="ECO:0000313" key="3">
    <source>
        <dbReference type="WBParaSite" id="GPLIN_000645100"/>
    </source>
</evidence>
<evidence type="ECO:0000256" key="1">
    <source>
        <dbReference type="ARBA" id="ARBA00005969"/>
    </source>
</evidence>
<dbReference type="PRINTS" id="PR01850">
    <property type="entry name" value="GROUCHOFAMLY"/>
</dbReference>
<dbReference type="AlphaFoldDB" id="A0A183C0Q8"/>
<dbReference type="InterPro" id="IPR015943">
    <property type="entry name" value="WD40/YVTN_repeat-like_dom_sf"/>
</dbReference>
<dbReference type="Pfam" id="PF00400">
    <property type="entry name" value="WD40"/>
    <property type="match status" value="1"/>
</dbReference>
<dbReference type="InterPro" id="IPR036322">
    <property type="entry name" value="WD40_repeat_dom_sf"/>
</dbReference>
<name>A0A183C0Q8_GLOPA</name>
<dbReference type="PANTHER" id="PTHR10814:SF21">
    <property type="entry name" value="PROTEIN GROUCHO"/>
    <property type="match status" value="1"/>
</dbReference>
<dbReference type="WBParaSite" id="GPLIN_000645100">
    <property type="protein sequence ID" value="GPLIN_000645100"/>
    <property type="gene ID" value="GPLIN_000645100"/>
</dbReference>
<protein>
    <submittedName>
        <fullName evidence="3">WD_REPEATS_REGION domain-containing protein</fullName>
    </submittedName>
</protein>